<keyword evidence="3 7" id="KW-1133">Transmembrane helix</keyword>
<dbReference type="InterPro" id="IPR052337">
    <property type="entry name" value="SAT4-like"/>
</dbReference>
<dbReference type="GeneID" id="28828555"/>
<feature type="transmembrane region" description="Helical" evidence="7">
    <location>
        <begin position="214"/>
        <end position="233"/>
    </location>
</feature>
<feature type="region of interest" description="Disordered" evidence="6">
    <location>
        <begin position="353"/>
        <end position="380"/>
    </location>
</feature>
<sequence length="380" mass="42589">MLSPHVSGLGPAVLATTWSEFAAGTVLMSMRIYVNAFIIRRWSADFWWALITYICSVLATIFLTISVEFGLGSHLTDLLALDSELIVRNQFHQWIFTTFAIVSIALGKLAIIALILQIEGTSTTAHKRKWVLWAFVASNVIVNIIIIPIVWTQCSPTAKMWDNSLEGDCNGRERNKLYGFFQGSFGAFLDVALAIYPVIIFWNLKLRLHIKIGLMVLFGFGIMASVCAVVKTVELSTLTATSDLTFELANLNIWASTEMWVVFIVGCIPTTRPLFVKVLDVVVSSGNRTFRTGRGYTEQDNSNTNTSRSRAYSESRKNPSKITTIVSKNESEENILPGQEGIMMTRDIRVQYQRNDPEAGSFDKASKDPDNWKTRFDDQV</sequence>
<dbReference type="Pfam" id="PF20684">
    <property type="entry name" value="Fung_rhodopsin"/>
    <property type="match status" value="1"/>
</dbReference>
<dbReference type="Proteomes" id="UP000070700">
    <property type="component" value="Unassembled WGS sequence"/>
</dbReference>
<comment type="subcellular location">
    <subcellularLocation>
        <location evidence="1">Membrane</location>
        <topology evidence="1">Multi-pass membrane protein</topology>
    </subcellularLocation>
</comment>
<evidence type="ECO:0000256" key="6">
    <source>
        <dbReference type="SAM" id="MobiDB-lite"/>
    </source>
</evidence>
<name>A0A132BD26_MOLSC</name>
<dbReference type="KEGG" id="psco:LY89DRAFT_723577"/>
<proteinExistence type="inferred from homology"/>
<feature type="transmembrane region" description="Helical" evidence="7">
    <location>
        <begin position="180"/>
        <end position="202"/>
    </location>
</feature>
<feature type="transmembrane region" description="Helical" evidence="7">
    <location>
        <begin position="130"/>
        <end position="151"/>
    </location>
</feature>
<dbReference type="EMBL" id="KQ947429">
    <property type="protein sequence ID" value="KUJ10332.1"/>
    <property type="molecule type" value="Genomic_DNA"/>
</dbReference>
<evidence type="ECO:0000313" key="9">
    <source>
        <dbReference type="EMBL" id="KUJ10332.1"/>
    </source>
</evidence>
<dbReference type="InParanoid" id="A0A132BD26"/>
<evidence type="ECO:0000256" key="3">
    <source>
        <dbReference type="ARBA" id="ARBA00022989"/>
    </source>
</evidence>
<feature type="domain" description="Rhodopsin" evidence="8">
    <location>
        <begin position="30"/>
        <end position="276"/>
    </location>
</feature>
<evidence type="ECO:0000256" key="2">
    <source>
        <dbReference type="ARBA" id="ARBA00022692"/>
    </source>
</evidence>
<evidence type="ECO:0000256" key="7">
    <source>
        <dbReference type="SAM" id="Phobius"/>
    </source>
</evidence>
<dbReference type="OrthoDB" id="5429740at2759"/>
<feature type="transmembrane region" description="Helical" evidence="7">
    <location>
        <begin position="12"/>
        <end position="34"/>
    </location>
</feature>
<feature type="region of interest" description="Disordered" evidence="6">
    <location>
        <begin position="293"/>
        <end position="319"/>
    </location>
</feature>
<feature type="transmembrane region" description="Helical" evidence="7">
    <location>
        <begin position="46"/>
        <end position="71"/>
    </location>
</feature>
<comment type="similarity">
    <text evidence="5">Belongs to the SAT4 family.</text>
</comment>
<evidence type="ECO:0000313" key="10">
    <source>
        <dbReference type="Proteomes" id="UP000070700"/>
    </source>
</evidence>
<keyword evidence="2 7" id="KW-0812">Transmembrane</keyword>
<feature type="compositionally biased region" description="Basic and acidic residues" evidence="6">
    <location>
        <begin position="364"/>
        <end position="380"/>
    </location>
</feature>
<feature type="compositionally biased region" description="Polar residues" evidence="6">
    <location>
        <begin position="298"/>
        <end position="310"/>
    </location>
</feature>
<dbReference type="RefSeq" id="XP_018064687.1">
    <property type="nucleotide sequence ID" value="XM_018218829.1"/>
</dbReference>
<dbReference type="PANTHER" id="PTHR33048">
    <property type="entry name" value="PTH11-LIKE INTEGRAL MEMBRANE PROTEIN (AFU_ORTHOLOGUE AFUA_5G11245)"/>
    <property type="match status" value="1"/>
</dbReference>
<evidence type="ECO:0000256" key="1">
    <source>
        <dbReference type="ARBA" id="ARBA00004141"/>
    </source>
</evidence>
<evidence type="ECO:0000256" key="4">
    <source>
        <dbReference type="ARBA" id="ARBA00023136"/>
    </source>
</evidence>
<dbReference type="AlphaFoldDB" id="A0A132BD26"/>
<accession>A0A132BD26</accession>
<dbReference type="InterPro" id="IPR049326">
    <property type="entry name" value="Rhodopsin_dom_fungi"/>
</dbReference>
<evidence type="ECO:0000259" key="8">
    <source>
        <dbReference type="Pfam" id="PF20684"/>
    </source>
</evidence>
<reference evidence="9 10" key="1">
    <citation type="submission" date="2015-10" db="EMBL/GenBank/DDBJ databases">
        <title>Full genome of DAOMC 229536 Phialocephala scopiformis, a fungal endophyte of spruce producing the potent anti-insectan compound rugulosin.</title>
        <authorList>
            <consortium name="DOE Joint Genome Institute"/>
            <person name="Walker A.K."/>
            <person name="Frasz S.L."/>
            <person name="Seifert K.A."/>
            <person name="Miller J.D."/>
            <person name="Mondo S.J."/>
            <person name="Labutti K."/>
            <person name="Lipzen A."/>
            <person name="Dockter R."/>
            <person name="Kennedy M."/>
            <person name="Grigoriev I.V."/>
            <person name="Spatafora J.W."/>
        </authorList>
    </citation>
    <scope>NUCLEOTIDE SEQUENCE [LARGE SCALE GENOMIC DNA]</scope>
    <source>
        <strain evidence="9 10">CBS 120377</strain>
    </source>
</reference>
<gene>
    <name evidence="9" type="ORF">LY89DRAFT_723577</name>
</gene>
<feature type="transmembrane region" description="Helical" evidence="7">
    <location>
        <begin position="91"/>
        <end position="118"/>
    </location>
</feature>
<protein>
    <recommendedName>
        <fullName evidence="8">Rhodopsin domain-containing protein</fullName>
    </recommendedName>
</protein>
<dbReference type="GO" id="GO:0016020">
    <property type="term" value="C:membrane"/>
    <property type="evidence" value="ECO:0007669"/>
    <property type="project" value="UniProtKB-SubCell"/>
</dbReference>
<organism evidence="9 10">
    <name type="scientific">Mollisia scopiformis</name>
    <name type="common">Conifer needle endophyte fungus</name>
    <name type="synonym">Phialocephala scopiformis</name>
    <dbReference type="NCBI Taxonomy" id="149040"/>
    <lineage>
        <taxon>Eukaryota</taxon>
        <taxon>Fungi</taxon>
        <taxon>Dikarya</taxon>
        <taxon>Ascomycota</taxon>
        <taxon>Pezizomycotina</taxon>
        <taxon>Leotiomycetes</taxon>
        <taxon>Helotiales</taxon>
        <taxon>Mollisiaceae</taxon>
        <taxon>Mollisia</taxon>
    </lineage>
</organism>
<keyword evidence="10" id="KW-1185">Reference proteome</keyword>
<dbReference type="PANTHER" id="PTHR33048:SF165">
    <property type="entry name" value="INTEGRAL MEMBRANE PROTEIN"/>
    <property type="match status" value="1"/>
</dbReference>
<keyword evidence="4 7" id="KW-0472">Membrane</keyword>
<evidence type="ECO:0000256" key="5">
    <source>
        <dbReference type="ARBA" id="ARBA00038359"/>
    </source>
</evidence>